<feature type="compositionally biased region" description="Polar residues" evidence="1">
    <location>
        <begin position="77"/>
        <end position="88"/>
    </location>
</feature>
<dbReference type="EMBL" id="OZ023718">
    <property type="protein sequence ID" value="CAK9867310.1"/>
    <property type="molecule type" value="Genomic_DNA"/>
</dbReference>
<reference evidence="2" key="1">
    <citation type="submission" date="2024-03" db="EMBL/GenBank/DDBJ databases">
        <authorList>
            <consortium name="ELIXIR-Norway"/>
            <consortium name="Elixir Norway"/>
        </authorList>
    </citation>
    <scope>NUCLEOTIDE SEQUENCE</scope>
</reference>
<dbReference type="Proteomes" id="UP001497522">
    <property type="component" value="Chromosome 17"/>
</dbReference>
<proteinExistence type="predicted"/>
<evidence type="ECO:0000256" key="1">
    <source>
        <dbReference type="SAM" id="MobiDB-lite"/>
    </source>
</evidence>
<name>A0ABP1AXK4_9BRYO</name>
<evidence type="ECO:0000313" key="3">
    <source>
        <dbReference type="Proteomes" id="UP001497522"/>
    </source>
</evidence>
<accession>A0ABP1AXK4</accession>
<keyword evidence="3" id="KW-1185">Reference proteome</keyword>
<protein>
    <submittedName>
        <fullName evidence="2">Uncharacterized protein</fullName>
    </submittedName>
</protein>
<sequence length="88" mass="9555">MAGRRMAEQEGVPIPVPWHLSWSGGLPTIVVGEKVSPMSNIERNSASGKQGPPQSSIEVHGTRPVLHPQRQHAQEEAQCSTSPEIPRN</sequence>
<feature type="region of interest" description="Disordered" evidence="1">
    <location>
        <begin position="40"/>
        <end position="88"/>
    </location>
</feature>
<evidence type="ECO:0000313" key="2">
    <source>
        <dbReference type="EMBL" id="CAK9867310.1"/>
    </source>
</evidence>
<feature type="compositionally biased region" description="Polar residues" evidence="1">
    <location>
        <begin position="40"/>
        <end position="57"/>
    </location>
</feature>
<organism evidence="2 3">
    <name type="scientific">Sphagnum jensenii</name>
    <dbReference type="NCBI Taxonomy" id="128206"/>
    <lineage>
        <taxon>Eukaryota</taxon>
        <taxon>Viridiplantae</taxon>
        <taxon>Streptophyta</taxon>
        <taxon>Embryophyta</taxon>
        <taxon>Bryophyta</taxon>
        <taxon>Sphagnophytina</taxon>
        <taxon>Sphagnopsida</taxon>
        <taxon>Sphagnales</taxon>
        <taxon>Sphagnaceae</taxon>
        <taxon>Sphagnum</taxon>
    </lineage>
</organism>
<gene>
    <name evidence="2" type="ORF">CSSPJE1EN2_LOCUS10305</name>
</gene>